<reference evidence="3 4" key="1">
    <citation type="submission" date="2019-09" db="EMBL/GenBank/DDBJ databases">
        <title>Nocardioides panacisoli sp. nov., isolated from the soil of a ginseng field.</title>
        <authorList>
            <person name="Cho C."/>
        </authorList>
    </citation>
    <scope>NUCLEOTIDE SEQUENCE [LARGE SCALE GENOMIC DNA]</scope>
    <source>
        <strain evidence="3 4">BN130099</strain>
    </source>
</reference>
<protein>
    <submittedName>
        <fullName evidence="3">Uncharacterized protein</fullName>
    </submittedName>
</protein>
<evidence type="ECO:0000256" key="2">
    <source>
        <dbReference type="SAM" id="SignalP"/>
    </source>
</evidence>
<keyword evidence="4" id="KW-1185">Reference proteome</keyword>
<evidence type="ECO:0000313" key="3">
    <source>
        <dbReference type="EMBL" id="KAA1419468.1"/>
    </source>
</evidence>
<keyword evidence="2" id="KW-0732">Signal</keyword>
<gene>
    <name evidence="3" type="ORF">F0U44_13645</name>
</gene>
<feature type="compositionally biased region" description="Basic and acidic residues" evidence="1">
    <location>
        <begin position="102"/>
        <end position="113"/>
    </location>
</feature>
<dbReference type="AlphaFoldDB" id="A0A5B1LGW9"/>
<evidence type="ECO:0000313" key="4">
    <source>
        <dbReference type="Proteomes" id="UP000325003"/>
    </source>
</evidence>
<feature type="region of interest" description="Disordered" evidence="1">
    <location>
        <begin position="28"/>
        <end position="124"/>
    </location>
</feature>
<feature type="chain" id="PRO_5038482177" evidence="2">
    <location>
        <begin position="29"/>
        <end position="124"/>
    </location>
</feature>
<evidence type="ECO:0000256" key="1">
    <source>
        <dbReference type="SAM" id="MobiDB-lite"/>
    </source>
</evidence>
<feature type="signal peptide" evidence="2">
    <location>
        <begin position="1"/>
        <end position="28"/>
    </location>
</feature>
<accession>A0A5B1LGW9</accession>
<name>A0A5B1LGW9_9ACTN</name>
<organism evidence="3 4">
    <name type="scientific">Nocardioides humilatus</name>
    <dbReference type="NCBI Taxonomy" id="2607660"/>
    <lineage>
        <taxon>Bacteria</taxon>
        <taxon>Bacillati</taxon>
        <taxon>Actinomycetota</taxon>
        <taxon>Actinomycetes</taxon>
        <taxon>Propionibacteriales</taxon>
        <taxon>Nocardioidaceae</taxon>
        <taxon>Nocardioides</taxon>
    </lineage>
</organism>
<dbReference type="EMBL" id="VUJV01000003">
    <property type="protein sequence ID" value="KAA1419468.1"/>
    <property type="molecule type" value="Genomic_DNA"/>
</dbReference>
<sequence>MLMQVTLKHSIAAGATVLAVLIAAPAIGAASGSDPSGQPPPGTKGTVATSHFAPTPKQPPAGIKGHVAKGHFAPTPKQPVNKHPQKSTGIKLGKQLRHSKHDKGVKGLRPTKDHGKKNLPIQKG</sequence>
<dbReference type="RefSeq" id="WP_149728802.1">
    <property type="nucleotide sequence ID" value="NZ_VUJV01000003.1"/>
</dbReference>
<proteinExistence type="predicted"/>
<dbReference type="Proteomes" id="UP000325003">
    <property type="component" value="Unassembled WGS sequence"/>
</dbReference>
<comment type="caution">
    <text evidence="3">The sequence shown here is derived from an EMBL/GenBank/DDBJ whole genome shotgun (WGS) entry which is preliminary data.</text>
</comment>
<reference evidence="3 4" key="2">
    <citation type="submission" date="2019-09" db="EMBL/GenBank/DDBJ databases">
        <authorList>
            <person name="Jin C."/>
        </authorList>
    </citation>
    <scope>NUCLEOTIDE SEQUENCE [LARGE SCALE GENOMIC DNA]</scope>
    <source>
        <strain evidence="3 4">BN130099</strain>
    </source>
</reference>